<dbReference type="AlphaFoldDB" id="A0A5D3AP07"/>
<reference evidence="2 3" key="1">
    <citation type="submission" date="2017-05" db="EMBL/GenBank/DDBJ databases">
        <title>The Genome Sequence of Tsuchiyaea wingfieldii DSM 27421.</title>
        <authorList>
            <person name="Cuomo C."/>
            <person name="Passer A."/>
            <person name="Billmyre B."/>
            <person name="Heitman J."/>
        </authorList>
    </citation>
    <scope>NUCLEOTIDE SEQUENCE [LARGE SCALE GENOMIC DNA]</scope>
    <source>
        <strain evidence="2 3">DSM 27421</strain>
    </source>
</reference>
<comment type="caution">
    <text evidence="2">The sequence shown here is derived from an EMBL/GenBank/DDBJ whole genome shotgun (WGS) entry which is preliminary data.</text>
</comment>
<feature type="transmembrane region" description="Helical" evidence="1">
    <location>
        <begin position="165"/>
        <end position="185"/>
    </location>
</feature>
<proteinExistence type="predicted"/>
<organism evidence="2 3">
    <name type="scientific">Cryptococcus floricola</name>
    <dbReference type="NCBI Taxonomy" id="2591691"/>
    <lineage>
        <taxon>Eukaryota</taxon>
        <taxon>Fungi</taxon>
        <taxon>Dikarya</taxon>
        <taxon>Basidiomycota</taxon>
        <taxon>Agaricomycotina</taxon>
        <taxon>Tremellomycetes</taxon>
        <taxon>Tremellales</taxon>
        <taxon>Cryptococcaceae</taxon>
        <taxon>Cryptococcus</taxon>
    </lineage>
</organism>
<name>A0A5D3AP07_9TREE</name>
<keyword evidence="1" id="KW-0472">Membrane</keyword>
<keyword evidence="3" id="KW-1185">Reference proteome</keyword>
<keyword evidence="1" id="KW-1133">Transmembrane helix</keyword>
<gene>
    <name evidence="2" type="ORF">B9479_007608</name>
</gene>
<protein>
    <recommendedName>
        <fullName evidence="4">Transmembrane protein</fullName>
    </recommendedName>
</protein>
<accession>A0A5D3AP07</accession>
<dbReference type="EMBL" id="NIDF01000184">
    <property type="protein sequence ID" value="TYJ51813.1"/>
    <property type="molecule type" value="Genomic_DNA"/>
</dbReference>
<evidence type="ECO:0000256" key="1">
    <source>
        <dbReference type="SAM" id="Phobius"/>
    </source>
</evidence>
<evidence type="ECO:0000313" key="2">
    <source>
        <dbReference type="EMBL" id="TYJ51813.1"/>
    </source>
</evidence>
<evidence type="ECO:0000313" key="3">
    <source>
        <dbReference type="Proteomes" id="UP000322245"/>
    </source>
</evidence>
<keyword evidence="1" id="KW-0812">Transmembrane</keyword>
<sequence length="197" mass="22593">MSYIASASTPQSPAPAYGFICPPLWLIGMTIMWIPLRPVGDAVDAEKAQRLEEMLVILRRTELKYAKRYGTEVRQEVYLVVLRVFSSTGLDHCHCGGRVEEKAQRLEEMLVILRKEVHMVVLRVLSSTLLDHYRCGGRVDEMAQRLEEMLVILRKTELKYAKTCTWSFCGFSLLLFLIIIVAVVVSTRWRKGSKRCL</sequence>
<evidence type="ECO:0008006" key="4">
    <source>
        <dbReference type="Google" id="ProtNLM"/>
    </source>
</evidence>
<dbReference type="Proteomes" id="UP000322245">
    <property type="component" value="Unassembled WGS sequence"/>
</dbReference>